<feature type="chain" id="PRO_5040810868" description="ER membrane protein complex subunit 7 beta-sandwich domain-containing protein" evidence="7">
    <location>
        <begin position="20"/>
        <end position="199"/>
    </location>
</feature>
<feature type="domain" description="ER membrane protein complex subunit 7 beta-sandwich" evidence="8">
    <location>
        <begin position="43"/>
        <end position="159"/>
    </location>
</feature>
<keyword evidence="2 6" id="KW-0812">Transmembrane</keyword>
<proteinExistence type="predicted"/>
<keyword evidence="3 7" id="KW-0732">Signal</keyword>
<dbReference type="OrthoDB" id="27095at2759"/>
<keyword evidence="4 6" id="KW-1133">Transmembrane helix</keyword>
<keyword evidence="10" id="KW-1185">Reference proteome</keyword>
<evidence type="ECO:0000256" key="7">
    <source>
        <dbReference type="SAM" id="SignalP"/>
    </source>
</evidence>
<evidence type="ECO:0000259" key="8">
    <source>
        <dbReference type="Pfam" id="PF09430"/>
    </source>
</evidence>
<dbReference type="Pfam" id="PF09430">
    <property type="entry name" value="EMC7_beta-sandw"/>
    <property type="match status" value="1"/>
</dbReference>
<keyword evidence="5 6" id="KW-0472">Membrane</keyword>
<organism evidence="9 10">
    <name type="scientific">Coemansia javaensis</name>
    <dbReference type="NCBI Taxonomy" id="2761396"/>
    <lineage>
        <taxon>Eukaryota</taxon>
        <taxon>Fungi</taxon>
        <taxon>Fungi incertae sedis</taxon>
        <taxon>Zoopagomycota</taxon>
        <taxon>Kickxellomycotina</taxon>
        <taxon>Kickxellomycetes</taxon>
        <taxon>Kickxellales</taxon>
        <taxon>Kickxellaceae</taxon>
        <taxon>Coemansia</taxon>
    </lineage>
</organism>
<evidence type="ECO:0000256" key="4">
    <source>
        <dbReference type="ARBA" id="ARBA00022989"/>
    </source>
</evidence>
<evidence type="ECO:0000256" key="3">
    <source>
        <dbReference type="ARBA" id="ARBA00022729"/>
    </source>
</evidence>
<evidence type="ECO:0000256" key="6">
    <source>
        <dbReference type="SAM" id="Phobius"/>
    </source>
</evidence>
<accession>A0A9W8LJN0</accession>
<evidence type="ECO:0000256" key="2">
    <source>
        <dbReference type="ARBA" id="ARBA00022692"/>
    </source>
</evidence>
<evidence type="ECO:0000256" key="5">
    <source>
        <dbReference type="ARBA" id="ARBA00023136"/>
    </source>
</evidence>
<comment type="caution">
    <text evidence="9">The sequence shown here is derived from an EMBL/GenBank/DDBJ whole genome shotgun (WGS) entry which is preliminary data.</text>
</comment>
<name>A0A9W8LJN0_9FUNG</name>
<protein>
    <recommendedName>
        <fullName evidence="8">ER membrane protein complex subunit 7 beta-sandwich domain-containing protein</fullName>
    </recommendedName>
</protein>
<evidence type="ECO:0000313" key="9">
    <source>
        <dbReference type="EMBL" id="KAJ2783187.1"/>
    </source>
</evidence>
<feature type="transmembrane region" description="Helical" evidence="6">
    <location>
        <begin position="146"/>
        <end position="170"/>
    </location>
</feature>
<dbReference type="Proteomes" id="UP001140217">
    <property type="component" value="Unassembled WGS sequence"/>
</dbReference>
<dbReference type="PANTHER" id="PTHR13605:SF4">
    <property type="entry name" value="ER MEMBRANE PROTEIN COMPLEX SUBUNIT 7"/>
    <property type="match status" value="1"/>
</dbReference>
<sequence>MLLLLIALVLAAAAAAALGDEPKAYRLRGAIVANAVLDDVSQLAASAQVVVNGGERRAFIQSDGAFVVDGLSAGDSLLEISSAAYAFPKLHVRIAADGDGGDGRASVAARYVQAGAKWDDAAPVLPYPLQIAATARYDFYTPRQGFSIVAMFSNPYMLMVGASLAAVFILPRLQANMDPEALKEATAAISAPAKPKPKP</sequence>
<dbReference type="InterPro" id="IPR039163">
    <property type="entry name" value="EMC7"/>
</dbReference>
<dbReference type="PANTHER" id="PTHR13605">
    <property type="entry name" value="ER MEMBRANE PROTEIN COMPLEX SUBUNIT 7"/>
    <property type="match status" value="1"/>
</dbReference>
<evidence type="ECO:0000313" key="10">
    <source>
        <dbReference type="Proteomes" id="UP001140217"/>
    </source>
</evidence>
<gene>
    <name evidence="9" type="ORF">H4R18_001854</name>
</gene>
<dbReference type="EMBL" id="JANBUL010000053">
    <property type="protein sequence ID" value="KAJ2783187.1"/>
    <property type="molecule type" value="Genomic_DNA"/>
</dbReference>
<dbReference type="AlphaFoldDB" id="A0A9W8LJN0"/>
<dbReference type="InterPro" id="IPR019008">
    <property type="entry name" value="Beta_sandwich_EMC7"/>
</dbReference>
<reference evidence="9" key="1">
    <citation type="submission" date="2022-07" db="EMBL/GenBank/DDBJ databases">
        <title>Phylogenomic reconstructions and comparative analyses of Kickxellomycotina fungi.</title>
        <authorList>
            <person name="Reynolds N.K."/>
            <person name="Stajich J.E."/>
            <person name="Barry K."/>
            <person name="Grigoriev I.V."/>
            <person name="Crous P."/>
            <person name="Smith M.E."/>
        </authorList>
    </citation>
    <scope>NUCLEOTIDE SEQUENCE</scope>
    <source>
        <strain evidence="9">NBRC 105414</strain>
    </source>
</reference>
<dbReference type="GO" id="GO:0072546">
    <property type="term" value="C:EMC complex"/>
    <property type="evidence" value="ECO:0007669"/>
    <property type="project" value="TreeGrafter"/>
</dbReference>
<comment type="subcellular location">
    <subcellularLocation>
        <location evidence="1">Membrane</location>
        <topology evidence="1">Single-pass membrane protein</topology>
    </subcellularLocation>
</comment>
<evidence type="ECO:0000256" key="1">
    <source>
        <dbReference type="ARBA" id="ARBA00004167"/>
    </source>
</evidence>
<feature type="signal peptide" evidence="7">
    <location>
        <begin position="1"/>
        <end position="19"/>
    </location>
</feature>